<sequence length="360" mass="41112">MNVTSHEFALQNKVIAALNSTLSLPQALEAARAPLLELTPADYAGLCLVKLGAVMEFQWLVPGHRLALLDEYSKWVDSDFVRAPIFAQPNVVLRDSEMLSRKELERSALYQRSKELDLSLEHVMAVLLPVYPQLFGAFTLYRDRRLAFSERDAAFLTSLTPHLLNAVRNCREVQTVSTGWRLLEELYSRADAAFVVVAPPSHEVLRSRRAATLLERWFHPSDLHASGIPRVLMERLEALTRMTPDARLPFNVWVSLHGDAYRVVRFVELPEAEGPRQWALILHEIPLSIPLPETMRQQLTTRQVDIARGMLRNWSNEQIASELGLAEDTVKTHVRDIFRRLQVDNRTDFLYQAAHLNKPV</sequence>
<evidence type="ECO:0000256" key="1">
    <source>
        <dbReference type="ARBA" id="ARBA00023015"/>
    </source>
</evidence>
<dbReference type="HOGENOM" id="CLU_066604_0_0_7"/>
<dbReference type="PRINTS" id="PR00038">
    <property type="entry name" value="HTHLUXR"/>
</dbReference>
<dbReference type="InterPro" id="IPR029016">
    <property type="entry name" value="GAF-like_dom_sf"/>
</dbReference>
<organism evidence="5 6">
    <name type="scientific">Myxococcus fulvus (strain ATCC BAA-855 / HW-1)</name>
    <dbReference type="NCBI Taxonomy" id="483219"/>
    <lineage>
        <taxon>Bacteria</taxon>
        <taxon>Pseudomonadati</taxon>
        <taxon>Myxococcota</taxon>
        <taxon>Myxococcia</taxon>
        <taxon>Myxococcales</taxon>
        <taxon>Cystobacterineae</taxon>
        <taxon>Myxococcaceae</taxon>
        <taxon>Myxococcus</taxon>
    </lineage>
</organism>
<dbReference type="eggNOG" id="COG2203">
    <property type="taxonomic scope" value="Bacteria"/>
</dbReference>
<evidence type="ECO:0000256" key="3">
    <source>
        <dbReference type="ARBA" id="ARBA00023163"/>
    </source>
</evidence>
<dbReference type="InterPro" id="IPR000792">
    <property type="entry name" value="Tscrpt_reg_LuxR_C"/>
</dbReference>
<keyword evidence="2" id="KW-0238">DNA-binding</keyword>
<dbReference type="PANTHER" id="PTHR44688">
    <property type="entry name" value="DNA-BINDING TRANSCRIPTIONAL ACTIVATOR DEVR_DOSR"/>
    <property type="match status" value="1"/>
</dbReference>
<keyword evidence="1" id="KW-0805">Transcription regulation</keyword>
<feature type="domain" description="HTH luxR-type" evidence="4">
    <location>
        <begin position="292"/>
        <end position="357"/>
    </location>
</feature>
<dbReference type="SMART" id="SM00421">
    <property type="entry name" value="HTH_LUXR"/>
    <property type="match status" value="1"/>
</dbReference>
<dbReference type="GO" id="GO:0006355">
    <property type="term" value="P:regulation of DNA-templated transcription"/>
    <property type="evidence" value="ECO:0007669"/>
    <property type="project" value="InterPro"/>
</dbReference>
<dbReference type="EMBL" id="CP002830">
    <property type="protein sequence ID" value="AEI65670.1"/>
    <property type="molecule type" value="Genomic_DNA"/>
</dbReference>
<dbReference type="PANTHER" id="PTHR44688:SF16">
    <property type="entry name" value="DNA-BINDING TRANSCRIPTIONAL ACTIVATOR DEVR_DOSR"/>
    <property type="match status" value="1"/>
</dbReference>
<dbReference type="Proteomes" id="UP000000488">
    <property type="component" value="Chromosome"/>
</dbReference>
<evidence type="ECO:0000313" key="5">
    <source>
        <dbReference type="EMBL" id="AEI65670.1"/>
    </source>
</evidence>
<evidence type="ECO:0000259" key="4">
    <source>
        <dbReference type="PROSITE" id="PS50043"/>
    </source>
</evidence>
<dbReference type="KEGG" id="mfu:LILAB_18840"/>
<gene>
    <name evidence="5" type="ordered locus">LILAB_18840</name>
</gene>
<proteinExistence type="predicted"/>
<keyword evidence="3" id="KW-0804">Transcription</keyword>
<dbReference type="SUPFAM" id="SSF55781">
    <property type="entry name" value="GAF domain-like"/>
    <property type="match status" value="1"/>
</dbReference>
<protein>
    <submittedName>
        <fullName evidence="5">LuxR family transcriptional regulator</fullName>
    </submittedName>
</protein>
<dbReference type="CDD" id="cd06170">
    <property type="entry name" value="LuxR_C_like"/>
    <property type="match status" value="1"/>
</dbReference>
<evidence type="ECO:0000313" key="6">
    <source>
        <dbReference type="Proteomes" id="UP000000488"/>
    </source>
</evidence>
<dbReference type="PROSITE" id="PS50043">
    <property type="entry name" value="HTH_LUXR_2"/>
    <property type="match status" value="1"/>
</dbReference>
<dbReference type="Gene3D" id="1.10.10.10">
    <property type="entry name" value="Winged helix-like DNA-binding domain superfamily/Winged helix DNA-binding domain"/>
    <property type="match status" value="1"/>
</dbReference>
<dbReference type="SUPFAM" id="SSF46894">
    <property type="entry name" value="C-terminal effector domain of the bipartite response regulators"/>
    <property type="match status" value="1"/>
</dbReference>
<dbReference type="Gene3D" id="3.30.450.40">
    <property type="match status" value="1"/>
</dbReference>
<dbReference type="GO" id="GO:0003677">
    <property type="term" value="F:DNA binding"/>
    <property type="evidence" value="ECO:0007669"/>
    <property type="project" value="UniProtKB-KW"/>
</dbReference>
<dbReference type="InterPro" id="IPR016032">
    <property type="entry name" value="Sig_transdc_resp-reg_C-effctor"/>
</dbReference>
<reference evidence="5 6" key="1">
    <citation type="journal article" date="2011" name="J. Bacteriol.">
        <title>Genome sequence of the halotolerant marine bacterium Myxococcus fulvus HW-1.</title>
        <authorList>
            <person name="Li Z.F."/>
            <person name="Li X."/>
            <person name="Liu H."/>
            <person name="Liu X."/>
            <person name="Han K."/>
            <person name="Wu Z.H."/>
            <person name="Hu W."/>
            <person name="Li F.F."/>
            <person name="Li Y.Z."/>
        </authorList>
    </citation>
    <scope>NUCLEOTIDE SEQUENCE [LARGE SCALE GENOMIC DNA]</scope>
    <source>
        <strain evidence="6">ATCC BAA-855 / HW-1</strain>
    </source>
</reference>
<accession>F8C7R9</accession>
<dbReference type="STRING" id="483219.LILAB_18840"/>
<dbReference type="InterPro" id="IPR036388">
    <property type="entry name" value="WH-like_DNA-bd_sf"/>
</dbReference>
<name>F8C7R9_MYXFH</name>
<dbReference type="Pfam" id="PF00196">
    <property type="entry name" value="GerE"/>
    <property type="match status" value="1"/>
</dbReference>
<dbReference type="AlphaFoldDB" id="F8C7R9"/>
<dbReference type="eggNOG" id="COG2197">
    <property type="taxonomic scope" value="Bacteria"/>
</dbReference>
<evidence type="ECO:0000256" key="2">
    <source>
        <dbReference type="ARBA" id="ARBA00023125"/>
    </source>
</evidence>